<organism evidence="1 2">
    <name type="scientific">Phytophthora boehmeriae</name>
    <dbReference type="NCBI Taxonomy" id="109152"/>
    <lineage>
        <taxon>Eukaryota</taxon>
        <taxon>Sar</taxon>
        <taxon>Stramenopiles</taxon>
        <taxon>Oomycota</taxon>
        <taxon>Peronosporomycetes</taxon>
        <taxon>Peronosporales</taxon>
        <taxon>Peronosporaceae</taxon>
        <taxon>Phytophthora</taxon>
    </lineage>
</organism>
<gene>
    <name evidence="1" type="ORF">PHYBOEH_011105</name>
</gene>
<sequence length="195" mass="22163">MYKSAFDASGALEIAFDPLRPFHAHEDSRLEWPEYPYKQVTIDRVRTKAGKSARDGSGLSEEAAAERRFRDERLAFRQAKRDFIRSEKAKVKGVLDAQTSRKRKEQEERDFAVWKARQIVKRYEDGSKYDGDGVTINDVLVPHGFGTLRVPEERYITSVGRGADIKRVIRISTDSPLEALSSVEPTDVPPKVIPL</sequence>
<evidence type="ECO:0000313" key="2">
    <source>
        <dbReference type="Proteomes" id="UP000693981"/>
    </source>
</evidence>
<name>A0A8T1VMK8_9STRA</name>
<keyword evidence="2" id="KW-1185">Reference proteome</keyword>
<reference evidence="1" key="1">
    <citation type="submission" date="2021-02" db="EMBL/GenBank/DDBJ databases">
        <authorList>
            <person name="Palmer J.M."/>
        </authorList>
    </citation>
    <scope>NUCLEOTIDE SEQUENCE</scope>
    <source>
        <strain evidence="1">SCRP23</strain>
    </source>
</reference>
<comment type="caution">
    <text evidence="1">The sequence shown here is derived from an EMBL/GenBank/DDBJ whole genome shotgun (WGS) entry which is preliminary data.</text>
</comment>
<dbReference type="OrthoDB" id="437960at2759"/>
<protein>
    <submittedName>
        <fullName evidence="1">Uncharacterized protein</fullName>
    </submittedName>
</protein>
<proteinExistence type="predicted"/>
<dbReference type="Proteomes" id="UP000693981">
    <property type="component" value="Unassembled WGS sequence"/>
</dbReference>
<dbReference type="EMBL" id="JAGDFL010000803">
    <property type="protein sequence ID" value="KAG7381283.1"/>
    <property type="molecule type" value="Genomic_DNA"/>
</dbReference>
<dbReference type="AlphaFoldDB" id="A0A8T1VMK8"/>
<evidence type="ECO:0000313" key="1">
    <source>
        <dbReference type="EMBL" id="KAG7381283.1"/>
    </source>
</evidence>
<accession>A0A8T1VMK8</accession>